<dbReference type="PANTHER" id="PTHR22916:SF3">
    <property type="entry name" value="UDP-GLCNAC:BETAGAL BETA-1,3-N-ACETYLGLUCOSAMINYLTRANSFERASE-LIKE PROTEIN 1"/>
    <property type="match status" value="1"/>
</dbReference>
<dbReference type="InterPro" id="IPR001173">
    <property type="entry name" value="Glyco_trans_2-like"/>
</dbReference>
<accession>A0A5C6LVF0</accession>
<evidence type="ECO:0000313" key="2">
    <source>
        <dbReference type="EMBL" id="TWW00597.1"/>
    </source>
</evidence>
<gene>
    <name evidence="2" type="ORF">FEF09_11165</name>
</gene>
<reference evidence="2 3" key="1">
    <citation type="submission" date="2019-08" db="EMBL/GenBank/DDBJ databases">
        <title>Whole genome sequencing of chitin degrading bacteria Chitinophaga pinensis YS16.</title>
        <authorList>
            <person name="Singh R.P."/>
            <person name="Manchanda G."/>
            <person name="Maurya I.K."/>
            <person name="Joshi N.K."/>
            <person name="Srivastava A.K."/>
        </authorList>
    </citation>
    <scope>NUCLEOTIDE SEQUENCE [LARGE SCALE GENOMIC DNA]</scope>
    <source>
        <strain evidence="2 3">YS-16</strain>
    </source>
</reference>
<dbReference type="RefSeq" id="WP_146305183.1">
    <property type="nucleotide sequence ID" value="NZ_VOHS01000008.1"/>
</dbReference>
<organism evidence="2 3">
    <name type="scientific">Chitinophaga pinensis</name>
    <dbReference type="NCBI Taxonomy" id="79329"/>
    <lineage>
        <taxon>Bacteria</taxon>
        <taxon>Pseudomonadati</taxon>
        <taxon>Bacteroidota</taxon>
        <taxon>Chitinophagia</taxon>
        <taxon>Chitinophagales</taxon>
        <taxon>Chitinophagaceae</taxon>
        <taxon>Chitinophaga</taxon>
    </lineage>
</organism>
<keyword evidence="2" id="KW-0808">Transferase</keyword>
<dbReference type="PANTHER" id="PTHR22916">
    <property type="entry name" value="GLYCOSYLTRANSFERASE"/>
    <property type="match status" value="1"/>
</dbReference>
<feature type="domain" description="Glycosyltransferase 2-like" evidence="1">
    <location>
        <begin position="12"/>
        <end position="169"/>
    </location>
</feature>
<evidence type="ECO:0000313" key="3">
    <source>
        <dbReference type="Proteomes" id="UP000318815"/>
    </source>
</evidence>
<dbReference type="Gene3D" id="3.90.550.10">
    <property type="entry name" value="Spore Coat Polysaccharide Biosynthesis Protein SpsA, Chain A"/>
    <property type="match status" value="1"/>
</dbReference>
<dbReference type="AlphaFoldDB" id="A0A5C6LVF0"/>
<comment type="caution">
    <text evidence="2">The sequence shown here is derived from an EMBL/GenBank/DDBJ whole genome shotgun (WGS) entry which is preliminary data.</text>
</comment>
<dbReference type="GO" id="GO:0016758">
    <property type="term" value="F:hexosyltransferase activity"/>
    <property type="evidence" value="ECO:0007669"/>
    <property type="project" value="UniProtKB-ARBA"/>
</dbReference>
<dbReference type="SUPFAM" id="SSF53448">
    <property type="entry name" value="Nucleotide-diphospho-sugar transferases"/>
    <property type="match status" value="1"/>
</dbReference>
<keyword evidence="3" id="KW-1185">Reference proteome</keyword>
<proteinExistence type="predicted"/>
<sequence length="303" mass="35108">MSSQAAAQPLVSIVVATYNGAKYIESQMDSLIAQTYPNTEIIVVDDRSTDNTLEILERYARQYPHVHVYENEVNLGYIKNFEKGVTLSKGSYISFSDQDDVWLPEKTAELMAAIGDHPMITSDSEIVNDQLEKRWNHSDLKVIQDFDNPLVFATDNCVAGHALIIKKEIADAAIPFPDMPHDLWLGFFTTLHGTIKYLDKPFVKWRQHDSNVTSKHTGTKKRVDATKFRLLTFRDSCPPAFAKEKKVFAELLETYESYSLIHNFNRMRLYFGNKKYLLAMKKRNPFRKFLYCIKMFFQMREHP</sequence>
<evidence type="ECO:0000259" key="1">
    <source>
        <dbReference type="Pfam" id="PF00535"/>
    </source>
</evidence>
<dbReference type="InterPro" id="IPR029044">
    <property type="entry name" value="Nucleotide-diphossugar_trans"/>
</dbReference>
<dbReference type="Pfam" id="PF00535">
    <property type="entry name" value="Glycos_transf_2"/>
    <property type="match status" value="1"/>
</dbReference>
<dbReference type="OrthoDB" id="9802649at2"/>
<name>A0A5C6LVF0_9BACT</name>
<dbReference type="Proteomes" id="UP000318815">
    <property type="component" value="Unassembled WGS sequence"/>
</dbReference>
<dbReference type="CDD" id="cd04196">
    <property type="entry name" value="GT_2_like_d"/>
    <property type="match status" value="1"/>
</dbReference>
<protein>
    <submittedName>
        <fullName evidence="2">Glycosyltransferase family 2 protein</fullName>
    </submittedName>
</protein>
<dbReference type="EMBL" id="VOHS01000008">
    <property type="protein sequence ID" value="TWW00597.1"/>
    <property type="molecule type" value="Genomic_DNA"/>
</dbReference>